<dbReference type="EMBL" id="JAADJF010000593">
    <property type="protein sequence ID" value="KAF4415196.1"/>
    <property type="molecule type" value="Genomic_DNA"/>
</dbReference>
<feature type="transmembrane region" description="Helical" evidence="9">
    <location>
        <begin position="6"/>
        <end position="26"/>
    </location>
</feature>
<dbReference type="AlphaFoldDB" id="A0A8H4J9N7"/>
<dbReference type="InterPro" id="IPR036396">
    <property type="entry name" value="Cyt_P450_sf"/>
</dbReference>
<dbReference type="PANTHER" id="PTHR24305">
    <property type="entry name" value="CYTOCHROME P450"/>
    <property type="match status" value="1"/>
</dbReference>
<dbReference type="InterPro" id="IPR001128">
    <property type="entry name" value="Cyt_P450"/>
</dbReference>
<keyword evidence="9" id="KW-0472">Membrane</keyword>
<organism evidence="11 12">
    <name type="scientific">Fusarium acutatum</name>
    <dbReference type="NCBI Taxonomy" id="78861"/>
    <lineage>
        <taxon>Eukaryota</taxon>
        <taxon>Fungi</taxon>
        <taxon>Dikarya</taxon>
        <taxon>Ascomycota</taxon>
        <taxon>Pezizomycotina</taxon>
        <taxon>Sordariomycetes</taxon>
        <taxon>Hypocreomycetidae</taxon>
        <taxon>Hypocreales</taxon>
        <taxon>Nectriaceae</taxon>
        <taxon>Fusarium</taxon>
        <taxon>Fusarium fujikuroi species complex</taxon>
    </lineage>
</organism>
<dbReference type="SUPFAM" id="SSF48264">
    <property type="entry name" value="Cytochrome P450"/>
    <property type="match status" value="1"/>
</dbReference>
<keyword evidence="9" id="KW-0812">Transmembrane</keyword>
<dbReference type="OrthoDB" id="1470350at2759"/>
<dbReference type="Proteomes" id="UP000536711">
    <property type="component" value="Unassembled WGS sequence"/>
</dbReference>
<proteinExistence type="inferred from homology"/>
<gene>
    <name evidence="11" type="ORF">FACUT_13599</name>
</gene>
<feature type="region of interest" description="Disordered" evidence="8">
    <location>
        <begin position="674"/>
        <end position="704"/>
    </location>
</feature>
<keyword evidence="9" id="KW-1133">Transmembrane helix</keyword>
<evidence type="ECO:0000259" key="10">
    <source>
        <dbReference type="Pfam" id="PF13843"/>
    </source>
</evidence>
<dbReference type="GO" id="GO:0020037">
    <property type="term" value="F:heme binding"/>
    <property type="evidence" value="ECO:0007669"/>
    <property type="project" value="InterPro"/>
</dbReference>
<evidence type="ECO:0000313" key="11">
    <source>
        <dbReference type="EMBL" id="KAF4415196.1"/>
    </source>
</evidence>
<evidence type="ECO:0000256" key="1">
    <source>
        <dbReference type="ARBA" id="ARBA00001971"/>
    </source>
</evidence>
<evidence type="ECO:0000256" key="7">
    <source>
        <dbReference type="PIRSR" id="PIRSR602401-1"/>
    </source>
</evidence>
<dbReference type="GO" id="GO:0004497">
    <property type="term" value="F:monooxygenase activity"/>
    <property type="evidence" value="ECO:0007669"/>
    <property type="project" value="InterPro"/>
</dbReference>
<dbReference type="GO" id="GO:0005506">
    <property type="term" value="F:iron ion binding"/>
    <property type="evidence" value="ECO:0007669"/>
    <property type="project" value="InterPro"/>
</dbReference>
<comment type="caution">
    <text evidence="11">The sequence shown here is derived from an EMBL/GenBank/DDBJ whole genome shotgun (WGS) entry which is preliminary data.</text>
</comment>
<dbReference type="InterPro" id="IPR029526">
    <property type="entry name" value="PGBD"/>
</dbReference>
<protein>
    <submittedName>
        <fullName evidence="11">Cytochrome p450 3a17</fullName>
    </submittedName>
</protein>
<feature type="binding site" description="axial binding residue" evidence="7">
    <location>
        <position position="435"/>
    </location>
    <ligand>
        <name>heme</name>
        <dbReference type="ChEBI" id="CHEBI:30413"/>
    </ligand>
    <ligandPart>
        <name>Fe</name>
        <dbReference type="ChEBI" id="CHEBI:18248"/>
    </ligandPart>
</feature>
<dbReference type="PRINTS" id="PR00463">
    <property type="entry name" value="EP450I"/>
</dbReference>
<dbReference type="CDD" id="cd11059">
    <property type="entry name" value="CYP_fungal"/>
    <property type="match status" value="1"/>
</dbReference>
<dbReference type="PANTHER" id="PTHR24305:SF96">
    <property type="entry name" value="CYTOCHROME P450 MONOOXYGENASE STCB-RELATED"/>
    <property type="match status" value="1"/>
</dbReference>
<sequence length="838" mass="93356">MYIANYLTLPLLAGVFLVGIALYALVNAFKSPLRGLPGPWYTHFTHLVLKYQILAGNRVHYIHSLHQRYGPVVRVSPGEVAISELEAFSKIHKIGSGFLKSAWYDAVTPDREPGIFVMRDPHQHAARRRLFARAFSVSSLLTNWESEIRQKTELAVNNIKRDAQSTGADVFKWWTLMATDVIAHLSFGESFRMLELGKQTPYIDAIQSALLMSGIRAELSWIYPLLQRLPFQGLKKLLNADNVVLEHGSIAVRNMQSAGDGLSKANLFSQMLAESDSQEKTNLSTSSVQQEASNLIVAGSDTTAVTLTYLIWAVLKQPQLQAELEREISELSDELTFDELKTAPLLNSVIEETLRLYGAAPGALPRVVPGKGLDVCGHYIPPGTVVSTQAFTLHRNENIFEDAQRFNGHRFMDKSTLTAAQKAAFSPFGAGSRICIGLHLAWMELRLGVALFFRQCRGATLSLEMTDEMMEMENRFLIAPKGHKCIIKAVHVEAIPLSGTALQEVTRPTLLSHKKVSAQLYLPGNNVTVDECMVPFTGRSKDITLVKNKPTPVGFKVWVIAQNGLFIRWLWHVKASPYTAIIVELPKKKPAAKLQQGKKGKGKPKETVTLSNTAGVIIHLVNMLLKQTYHVFMDNLFSSPNLFRTLREAGHGATGTARPNCSITKELKLAKGKDKADASGFNGADDQRTPKRRKKPANKGAQSKPIQETFSDAVIKVIPIPTVSASYNDKMNHVDRGDQIRSYTSYEHRFRRGPWQALLWSFLLDVVLANSFILQLKTSQPQWPPYKTLKSWKRCISDALFIKFAQESGARKRSQLIHEVGIEEAQVGRPGTAAEFVR</sequence>
<evidence type="ECO:0000256" key="8">
    <source>
        <dbReference type="SAM" id="MobiDB-lite"/>
    </source>
</evidence>
<dbReference type="PROSITE" id="PS00086">
    <property type="entry name" value="CYTOCHROME_P450"/>
    <property type="match status" value="1"/>
</dbReference>
<evidence type="ECO:0000256" key="6">
    <source>
        <dbReference type="ARBA" id="ARBA00023004"/>
    </source>
</evidence>
<dbReference type="PRINTS" id="PR00385">
    <property type="entry name" value="P450"/>
</dbReference>
<evidence type="ECO:0000313" key="12">
    <source>
        <dbReference type="Proteomes" id="UP000536711"/>
    </source>
</evidence>
<name>A0A8H4J9N7_9HYPO</name>
<dbReference type="InterPro" id="IPR002401">
    <property type="entry name" value="Cyt_P450_E_grp-I"/>
</dbReference>
<dbReference type="Pfam" id="PF13843">
    <property type="entry name" value="DDE_Tnp_1_7"/>
    <property type="match status" value="1"/>
</dbReference>
<evidence type="ECO:0000256" key="5">
    <source>
        <dbReference type="ARBA" id="ARBA00023002"/>
    </source>
</evidence>
<reference evidence="11 12" key="1">
    <citation type="submission" date="2020-01" db="EMBL/GenBank/DDBJ databases">
        <title>Identification and distribution of gene clusters putatively required for synthesis of sphingolipid metabolism inhibitors in phylogenetically diverse species of the filamentous fungus Fusarium.</title>
        <authorList>
            <person name="Kim H.-S."/>
            <person name="Busman M."/>
            <person name="Brown D.W."/>
            <person name="Divon H."/>
            <person name="Uhlig S."/>
            <person name="Proctor R.H."/>
        </authorList>
    </citation>
    <scope>NUCLEOTIDE SEQUENCE [LARGE SCALE GENOMIC DNA]</scope>
    <source>
        <strain evidence="11 12">NRRL 13308</strain>
    </source>
</reference>
<feature type="domain" description="PiggyBac transposable element-derived protein" evidence="10">
    <location>
        <begin position="516"/>
        <end position="772"/>
    </location>
</feature>
<evidence type="ECO:0000256" key="9">
    <source>
        <dbReference type="SAM" id="Phobius"/>
    </source>
</evidence>
<dbReference type="InterPro" id="IPR017972">
    <property type="entry name" value="Cyt_P450_CS"/>
</dbReference>
<dbReference type="Gene3D" id="1.10.630.10">
    <property type="entry name" value="Cytochrome P450"/>
    <property type="match status" value="1"/>
</dbReference>
<dbReference type="InterPro" id="IPR050121">
    <property type="entry name" value="Cytochrome_P450_monoxygenase"/>
</dbReference>
<dbReference type="GO" id="GO:0016705">
    <property type="term" value="F:oxidoreductase activity, acting on paired donors, with incorporation or reduction of molecular oxygen"/>
    <property type="evidence" value="ECO:0007669"/>
    <property type="project" value="InterPro"/>
</dbReference>
<keyword evidence="5" id="KW-0560">Oxidoreductase</keyword>
<keyword evidence="3 7" id="KW-0349">Heme</keyword>
<accession>A0A8H4J9N7</accession>
<keyword evidence="4 7" id="KW-0479">Metal-binding</keyword>
<dbReference type="Pfam" id="PF00067">
    <property type="entry name" value="p450"/>
    <property type="match status" value="1"/>
</dbReference>
<evidence type="ECO:0000256" key="3">
    <source>
        <dbReference type="ARBA" id="ARBA00022617"/>
    </source>
</evidence>
<comment type="cofactor">
    <cofactor evidence="1 7">
        <name>heme</name>
        <dbReference type="ChEBI" id="CHEBI:30413"/>
    </cofactor>
</comment>
<keyword evidence="12" id="KW-1185">Reference proteome</keyword>
<comment type="similarity">
    <text evidence="2">Belongs to the cytochrome P450 family.</text>
</comment>
<evidence type="ECO:0000256" key="2">
    <source>
        <dbReference type="ARBA" id="ARBA00010617"/>
    </source>
</evidence>
<evidence type="ECO:0000256" key="4">
    <source>
        <dbReference type="ARBA" id="ARBA00022723"/>
    </source>
</evidence>
<keyword evidence="6 7" id="KW-0408">Iron</keyword>